<organism evidence="1 2">
    <name type="scientific">Permianibacter aggregans</name>
    <dbReference type="NCBI Taxonomy" id="1510150"/>
    <lineage>
        <taxon>Bacteria</taxon>
        <taxon>Pseudomonadati</taxon>
        <taxon>Pseudomonadota</taxon>
        <taxon>Gammaproteobacteria</taxon>
        <taxon>Pseudomonadales</taxon>
        <taxon>Pseudomonadaceae</taxon>
        <taxon>Permianibacter</taxon>
    </lineage>
</organism>
<dbReference type="Gene3D" id="1.10.1510.10">
    <property type="entry name" value="Uncharacterised protein YqeY/AIM41 PF09424, N-terminal domain"/>
    <property type="match status" value="1"/>
</dbReference>
<evidence type="ECO:0000313" key="2">
    <source>
        <dbReference type="Proteomes" id="UP000295375"/>
    </source>
</evidence>
<dbReference type="InterPro" id="IPR019004">
    <property type="entry name" value="YqeY/Aim41"/>
</dbReference>
<name>A0A4V6PWS6_9GAMM</name>
<dbReference type="PANTHER" id="PTHR28055:SF1">
    <property type="entry name" value="ALTERED INHERITANCE OF MITOCHONDRIA PROTEIN 41, MITOCHONDRIAL"/>
    <property type="match status" value="1"/>
</dbReference>
<gene>
    <name evidence="1" type="ORF">EV696_103200</name>
</gene>
<reference evidence="1 2" key="1">
    <citation type="submission" date="2019-03" db="EMBL/GenBank/DDBJ databases">
        <title>Genomic Encyclopedia of Type Strains, Phase IV (KMG-IV): sequencing the most valuable type-strain genomes for metagenomic binning, comparative biology and taxonomic classification.</title>
        <authorList>
            <person name="Goeker M."/>
        </authorList>
    </citation>
    <scope>NUCLEOTIDE SEQUENCE [LARGE SCALE GENOMIC DNA]</scope>
    <source>
        <strain evidence="1 2">DSM 103792</strain>
    </source>
</reference>
<dbReference type="PANTHER" id="PTHR28055">
    <property type="entry name" value="ALTERED INHERITANCE OF MITOCHONDRIA PROTEIN 41, MITOCHONDRIAL"/>
    <property type="match status" value="1"/>
</dbReference>
<comment type="caution">
    <text evidence="1">The sequence shown here is derived from an EMBL/GenBank/DDBJ whole genome shotgun (WGS) entry which is preliminary data.</text>
</comment>
<dbReference type="OrthoDB" id="9788127at2"/>
<dbReference type="AlphaFoldDB" id="A0A4V6PWS6"/>
<keyword evidence="2" id="KW-1185">Reference proteome</keyword>
<dbReference type="Pfam" id="PF09424">
    <property type="entry name" value="YqeY"/>
    <property type="match status" value="1"/>
</dbReference>
<dbReference type="RefSeq" id="WP_133588476.1">
    <property type="nucleotide sequence ID" value="NZ_CP037953.1"/>
</dbReference>
<dbReference type="Proteomes" id="UP000295375">
    <property type="component" value="Unassembled WGS sequence"/>
</dbReference>
<dbReference type="Gene3D" id="1.10.10.410">
    <property type="match status" value="1"/>
</dbReference>
<sequence>MAESLRARLNEDIKAAMKSQDKVRLGTLRLLNSAIKQLEIDNRVELDDAGILAVIEKAIKQRRESIKQYEAANRPELAAGEQAEIEVLQVYLPEPLTDAELQTLIANAITETGAAGMKDMGKVMTHLKPQVQGRTDMGALSGQIKAKLGG</sequence>
<accession>A0A4V6PWS6</accession>
<dbReference type="InterPro" id="IPR042184">
    <property type="entry name" value="YqeY/Aim41_N"/>
</dbReference>
<dbReference type="SUPFAM" id="SSF89095">
    <property type="entry name" value="GatB/YqeY motif"/>
    <property type="match status" value="1"/>
</dbReference>
<dbReference type="GO" id="GO:0016884">
    <property type="term" value="F:carbon-nitrogen ligase activity, with glutamine as amido-N-donor"/>
    <property type="evidence" value="ECO:0007669"/>
    <property type="project" value="InterPro"/>
</dbReference>
<dbReference type="InterPro" id="IPR003789">
    <property type="entry name" value="Asn/Gln_tRNA_amidoTrase-B-like"/>
</dbReference>
<protein>
    <recommendedName>
        <fullName evidence="3">Glutamyl-tRNA amidotransferase</fullName>
    </recommendedName>
</protein>
<dbReference type="InterPro" id="IPR023168">
    <property type="entry name" value="GatB_Yqey_C_2"/>
</dbReference>
<dbReference type="EMBL" id="SNYM01000003">
    <property type="protein sequence ID" value="TDQ49827.1"/>
    <property type="molecule type" value="Genomic_DNA"/>
</dbReference>
<evidence type="ECO:0000313" key="1">
    <source>
        <dbReference type="EMBL" id="TDQ49827.1"/>
    </source>
</evidence>
<evidence type="ECO:0008006" key="3">
    <source>
        <dbReference type="Google" id="ProtNLM"/>
    </source>
</evidence>
<proteinExistence type="predicted"/>